<sequence>MNVELIEGNDVFSWKLHRNMSFSLRSMYKHLINNNISVSQDIWRQFTSVGSSRVLLGFMGTRWLQLWAKLQRSEERTQMIVEGCRRMET</sequence>
<evidence type="ECO:0000313" key="1">
    <source>
        <dbReference type="EMBL" id="WVZ50427.1"/>
    </source>
</evidence>
<name>A0AAQ3PGQ3_PASNO</name>
<reference evidence="1 2" key="1">
    <citation type="submission" date="2024-02" db="EMBL/GenBank/DDBJ databases">
        <title>High-quality chromosome-scale genome assembly of Pensacola bahiagrass (Paspalum notatum Flugge var. saurae).</title>
        <authorList>
            <person name="Vega J.M."/>
            <person name="Podio M."/>
            <person name="Orjuela J."/>
            <person name="Siena L.A."/>
            <person name="Pessino S.C."/>
            <person name="Combes M.C."/>
            <person name="Mariac C."/>
            <person name="Albertini E."/>
            <person name="Pupilli F."/>
            <person name="Ortiz J.P.A."/>
            <person name="Leblanc O."/>
        </authorList>
    </citation>
    <scope>NUCLEOTIDE SEQUENCE [LARGE SCALE GENOMIC DNA]</scope>
    <source>
        <strain evidence="1">R1</strain>
        <tissue evidence="1">Leaf</tissue>
    </source>
</reference>
<accession>A0AAQ3PGQ3</accession>
<dbReference type="Proteomes" id="UP001341281">
    <property type="component" value="Chromosome 01"/>
</dbReference>
<feature type="non-terminal residue" evidence="1">
    <location>
        <position position="89"/>
    </location>
</feature>
<proteinExistence type="predicted"/>
<organism evidence="1 2">
    <name type="scientific">Paspalum notatum var. saurae</name>
    <dbReference type="NCBI Taxonomy" id="547442"/>
    <lineage>
        <taxon>Eukaryota</taxon>
        <taxon>Viridiplantae</taxon>
        <taxon>Streptophyta</taxon>
        <taxon>Embryophyta</taxon>
        <taxon>Tracheophyta</taxon>
        <taxon>Spermatophyta</taxon>
        <taxon>Magnoliopsida</taxon>
        <taxon>Liliopsida</taxon>
        <taxon>Poales</taxon>
        <taxon>Poaceae</taxon>
        <taxon>PACMAD clade</taxon>
        <taxon>Panicoideae</taxon>
        <taxon>Andropogonodae</taxon>
        <taxon>Paspaleae</taxon>
        <taxon>Paspalinae</taxon>
        <taxon>Paspalum</taxon>
    </lineage>
</organism>
<gene>
    <name evidence="1" type="ORF">U9M48_001680</name>
</gene>
<protein>
    <submittedName>
        <fullName evidence="1">Uncharacterized protein</fullName>
    </submittedName>
</protein>
<dbReference type="AlphaFoldDB" id="A0AAQ3PGQ3"/>
<dbReference type="EMBL" id="CP144745">
    <property type="protein sequence ID" value="WVZ50427.1"/>
    <property type="molecule type" value="Genomic_DNA"/>
</dbReference>
<keyword evidence="2" id="KW-1185">Reference proteome</keyword>
<evidence type="ECO:0000313" key="2">
    <source>
        <dbReference type="Proteomes" id="UP001341281"/>
    </source>
</evidence>